<feature type="transmembrane region" description="Helical" evidence="2">
    <location>
        <begin position="184"/>
        <end position="207"/>
    </location>
</feature>
<organism evidence="3 4">
    <name type="scientific">Triangularia verruculosa</name>
    <dbReference type="NCBI Taxonomy" id="2587418"/>
    <lineage>
        <taxon>Eukaryota</taxon>
        <taxon>Fungi</taxon>
        <taxon>Dikarya</taxon>
        <taxon>Ascomycota</taxon>
        <taxon>Pezizomycotina</taxon>
        <taxon>Sordariomycetes</taxon>
        <taxon>Sordariomycetidae</taxon>
        <taxon>Sordariales</taxon>
        <taxon>Podosporaceae</taxon>
        <taxon>Triangularia</taxon>
    </lineage>
</organism>
<keyword evidence="2" id="KW-1133">Transmembrane helix</keyword>
<sequence>MLNSMSFVVMLSSMSARPRSGRGANQTVPRHRNPGKYGRNRQEGECVGLVLECIDTTLNADELLTRRIASLIKSAEVVAVLLFHGSMVVLECAQIDRDVVDLLLDIFLALSQAVEASVNLAYHLLLVIELVSNPLEEVLDSSQKSGLLHQFVAVLEAGGLIATPYLIDVLLISRDRCRSMMSPFSLEAHVLLCCLAVAIGHLLLIFADENEFCRLAHSWVAVTVGWQMGWCGGSVFVFV</sequence>
<dbReference type="EMBL" id="MU864007">
    <property type="protein sequence ID" value="KAK4195646.1"/>
    <property type="molecule type" value="Genomic_DNA"/>
</dbReference>
<keyword evidence="2" id="KW-0812">Transmembrane</keyword>
<proteinExistence type="predicted"/>
<evidence type="ECO:0000256" key="1">
    <source>
        <dbReference type="SAM" id="MobiDB-lite"/>
    </source>
</evidence>
<keyword evidence="4" id="KW-1185">Reference proteome</keyword>
<reference evidence="3" key="2">
    <citation type="submission" date="2023-05" db="EMBL/GenBank/DDBJ databases">
        <authorList>
            <consortium name="Lawrence Berkeley National Laboratory"/>
            <person name="Steindorff A."/>
            <person name="Hensen N."/>
            <person name="Bonometti L."/>
            <person name="Westerberg I."/>
            <person name="Brannstrom I.O."/>
            <person name="Guillou S."/>
            <person name="Cros-Aarteil S."/>
            <person name="Calhoun S."/>
            <person name="Haridas S."/>
            <person name="Kuo A."/>
            <person name="Mondo S."/>
            <person name="Pangilinan J."/>
            <person name="Riley R."/>
            <person name="Labutti K."/>
            <person name="Andreopoulos B."/>
            <person name="Lipzen A."/>
            <person name="Chen C."/>
            <person name="Yanf M."/>
            <person name="Daum C."/>
            <person name="Ng V."/>
            <person name="Clum A."/>
            <person name="Ohm R."/>
            <person name="Martin F."/>
            <person name="Silar P."/>
            <person name="Natvig D."/>
            <person name="Lalanne C."/>
            <person name="Gautier V."/>
            <person name="Ament-Velasquez S.L."/>
            <person name="Kruys A."/>
            <person name="Hutchinson M.I."/>
            <person name="Powell A.J."/>
            <person name="Barry K."/>
            <person name="Miller A.N."/>
            <person name="Grigoriev I.V."/>
            <person name="Debuchy R."/>
            <person name="Gladieux P."/>
            <person name="Thoren M.H."/>
            <person name="Johannesson H."/>
        </authorList>
    </citation>
    <scope>NUCLEOTIDE SEQUENCE</scope>
    <source>
        <strain evidence="3">CBS 315.58</strain>
    </source>
</reference>
<reference evidence="3" key="1">
    <citation type="journal article" date="2023" name="Mol. Phylogenet. Evol.">
        <title>Genome-scale phylogeny and comparative genomics of the fungal order Sordariales.</title>
        <authorList>
            <person name="Hensen N."/>
            <person name="Bonometti L."/>
            <person name="Westerberg I."/>
            <person name="Brannstrom I.O."/>
            <person name="Guillou S."/>
            <person name="Cros-Aarteil S."/>
            <person name="Calhoun S."/>
            <person name="Haridas S."/>
            <person name="Kuo A."/>
            <person name="Mondo S."/>
            <person name="Pangilinan J."/>
            <person name="Riley R."/>
            <person name="LaButti K."/>
            <person name="Andreopoulos B."/>
            <person name="Lipzen A."/>
            <person name="Chen C."/>
            <person name="Yan M."/>
            <person name="Daum C."/>
            <person name="Ng V."/>
            <person name="Clum A."/>
            <person name="Steindorff A."/>
            <person name="Ohm R.A."/>
            <person name="Martin F."/>
            <person name="Silar P."/>
            <person name="Natvig D.O."/>
            <person name="Lalanne C."/>
            <person name="Gautier V."/>
            <person name="Ament-Velasquez S.L."/>
            <person name="Kruys A."/>
            <person name="Hutchinson M.I."/>
            <person name="Powell A.J."/>
            <person name="Barry K."/>
            <person name="Miller A.N."/>
            <person name="Grigoriev I.V."/>
            <person name="Debuchy R."/>
            <person name="Gladieux P."/>
            <person name="Hiltunen Thoren M."/>
            <person name="Johannesson H."/>
        </authorList>
    </citation>
    <scope>NUCLEOTIDE SEQUENCE</scope>
    <source>
        <strain evidence="3">CBS 315.58</strain>
    </source>
</reference>
<dbReference type="AlphaFoldDB" id="A0AAN6X9S2"/>
<feature type="region of interest" description="Disordered" evidence="1">
    <location>
        <begin position="17"/>
        <end position="39"/>
    </location>
</feature>
<dbReference type="Proteomes" id="UP001303160">
    <property type="component" value="Unassembled WGS sequence"/>
</dbReference>
<comment type="caution">
    <text evidence="3">The sequence shown here is derived from an EMBL/GenBank/DDBJ whole genome shotgun (WGS) entry which is preliminary data.</text>
</comment>
<gene>
    <name evidence="3" type="ORF">QBC40DRAFT_18973</name>
</gene>
<evidence type="ECO:0000256" key="2">
    <source>
        <dbReference type="SAM" id="Phobius"/>
    </source>
</evidence>
<evidence type="ECO:0000313" key="3">
    <source>
        <dbReference type="EMBL" id="KAK4195646.1"/>
    </source>
</evidence>
<evidence type="ECO:0000313" key="4">
    <source>
        <dbReference type="Proteomes" id="UP001303160"/>
    </source>
</evidence>
<protein>
    <submittedName>
        <fullName evidence="3">Uncharacterized protein</fullName>
    </submittedName>
</protein>
<feature type="transmembrane region" description="Helical" evidence="2">
    <location>
        <begin position="219"/>
        <end position="238"/>
    </location>
</feature>
<accession>A0AAN6X9S2</accession>
<name>A0AAN6X9S2_9PEZI</name>
<feature type="transmembrane region" description="Helical" evidence="2">
    <location>
        <begin position="148"/>
        <end position="172"/>
    </location>
</feature>
<keyword evidence="2" id="KW-0472">Membrane</keyword>